<evidence type="ECO:0000313" key="5">
    <source>
        <dbReference type="EMBL" id="MBD8050473.1"/>
    </source>
</evidence>
<keyword evidence="3" id="KW-0804">Transcription</keyword>
<dbReference type="PANTHER" id="PTHR24567">
    <property type="entry name" value="CRP FAMILY TRANSCRIPTIONAL REGULATORY PROTEIN"/>
    <property type="match status" value="1"/>
</dbReference>
<sequence length="369" mass="41758">MGVLSGQWSEVVAWIQQDLRLCDKGADPRTACVHCVRSHLGDKSNACLNALFFDRGIVFLALAVSKFTSDRWTLLVSKGHTDSWQKCQNNFLLINFCLCVVPHKVGAFEVLEWFCHFKNRSKSVPMPPRANELLAQLPDSEYQQFRPHLELTSLSKGQDLFQPGDLPSHVYFPIGAMVSVMKDMEDGFSVETYMLGKSSMVGHCAVFGPCFYRANVRSSGLAYKLLVSTLHRLMPTCPMFVQSAMRLMGRAIAQLSQAVVCCKHHSVEKQMMRWMLITLDRTFESEIPMTHQEIADRLGFRREAITLALGKLMERGHILVKRGVIDVVDRQALEARVCDCYWIGQEKTKPNFSQLSLAFPRAESTSVWS</sequence>
<dbReference type="InterPro" id="IPR000595">
    <property type="entry name" value="cNMP-bd_dom"/>
</dbReference>
<evidence type="ECO:0000256" key="3">
    <source>
        <dbReference type="ARBA" id="ARBA00023163"/>
    </source>
</evidence>
<evidence type="ECO:0000259" key="4">
    <source>
        <dbReference type="PROSITE" id="PS50042"/>
    </source>
</evidence>
<keyword evidence="2" id="KW-0238">DNA-binding</keyword>
<reference evidence="5" key="1">
    <citation type="submission" date="2020-09" db="EMBL/GenBank/DDBJ databases">
        <title>Genome seq and assembly of Limnohabitants sp.</title>
        <authorList>
            <person name="Chhetri G."/>
        </authorList>
    </citation>
    <scope>NUCLEOTIDE SEQUENCE</scope>
    <source>
        <strain evidence="5">JUR4</strain>
    </source>
</reference>
<dbReference type="SMART" id="SM00419">
    <property type="entry name" value="HTH_CRP"/>
    <property type="match status" value="1"/>
</dbReference>
<organism evidence="5 6">
    <name type="scientific">Limnohabitans radicicola</name>
    <dbReference type="NCBI Taxonomy" id="2771427"/>
    <lineage>
        <taxon>Bacteria</taxon>
        <taxon>Pseudomonadati</taxon>
        <taxon>Pseudomonadota</taxon>
        <taxon>Betaproteobacteria</taxon>
        <taxon>Burkholderiales</taxon>
        <taxon>Comamonadaceae</taxon>
        <taxon>Limnohabitans</taxon>
    </lineage>
</organism>
<dbReference type="GO" id="GO:0005829">
    <property type="term" value="C:cytosol"/>
    <property type="evidence" value="ECO:0007669"/>
    <property type="project" value="TreeGrafter"/>
</dbReference>
<keyword evidence="1" id="KW-0805">Transcription regulation</keyword>
<accession>A0A927FI51</accession>
<evidence type="ECO:0000256" key="1">
    <source>
        <dbReference type="ARBA" id="ARBA00023015"/>
    </source>
</evidence>
<dbReference type="Proteomes" id="UP000647424">
    <property type="component" value="Unassembled WGS sequence"/>
</dbReference>
<dbReference type="SUPFAM" id="SSF46785">
    <property type="entry name" value="Winged helix' DNA-binding domain"/>
    <property type="match status" value="1"/>
</dbReference>
<dbReference type="Gene3D" id="1.10.10.10">
    <property type="entry name" value="Winged helix-like DNA-binding domain superfamily/Winged helix DNA-binding domain"/>
    <property type="match status" value="1"/>
</dbReference>
<gene>
    <name evidence="5" type="ORF">IC609_07945</name>
</gene>
<dbReference type="CDD" id="cd00038">
    <property type="entry name" value="CAP_ED"/>
    <property type="match status" value="1"/>
</dbReference>
<feature type="domain" description="Cyclic nucleotide-binding" evidence="4">
    <location>
        <begin position="133"/>
        <end position="218"/>
    </location>
</feature>
<proteinExistence type="predicted"/>
<dbReference type="Gene3D" id="2.60.120.10">
    <property type="entry name" value="Jelly Rolls"/>
    <property type="match status" value="1"/>
</dbReference>
<dbReference type="InterPro" id="IPR036388">
    <property type="entry name" value="WH-like_DNA-bd_sf"/>
</dbReference>
<dbReference type="GO" id="GO:0003677">
    <property type="term" value="F:DNA binding"/>
    <property type="evidence" value="ECO:0007669"/>
    <property type="project" value="UniProtKB-KW"/>
</dbReference>
<dbReference type="AlphaFoldDB" id="A0A927FI51"/>
<dbReference type="InterPro" id="IPR036390">
    <property type="entry name" value="WH_DNA-bd_sf"/>
</dbReference>
<dbReference type="PANTHER" id="PTHR24567:SF74">
    <property type="entry name" value="HTH-TYPE TRANSCRIPTIONAL REGULATOR ARCR"/>
    <property type="match status" value="1"/>
</dbReference>
<dbReference type="SMART" id="SM00100">
    <property type="entry name" value="cNMP"/>
    <property type="match status" value="1"/>
</dbReference>
<comment type="caution">
    <text evidence="5">The sequence shown here is derived from an EMBL/GenBank/DDBJ whole genome shotgun (WGS) entry which is preliminary data.</text>
</comment>
<dbReference type="InterPro" id="IPR050397">
    <property type="entry name" value="Env_Response_Regulators"/>
</dbReference>
<dbReference type="PROSITE" id="PS50042">
    <property type="entry name" value="CNMP_BINDING_3"/>
    <property type="match status" value="1"/>
</dbReference>
<evidence type="ECO:0000313" key="6">
    <source>
        <dbReference type="Proteomes" id="UP000647424"/>
    </source>
</evidence>
<dbReference type="InterPro" id="IPR014710">
    <property type="entry name" value="RmlC-like_jellyroll"/>
</dbReference>
<dbReference type="Pfam" id="PF13545">
    <property type="entry name" value="HTH_Crp_2"/>
    <property type="match status" value="1"/>
</dbReference>
<dbReference type="Pfam" id="PF00027">
    <property type="entry name" value="cNMP_binding"/>
    <property type="match status" value="1"/>
</dbReference>
<dbReference type="InterPro" id="IPR012318">
    <property type="entry name" value="HTH_CRP"/>
</dbReference>
<evidence type="ECO:0000256" key="2">
    <source>
        <dbReference type="ARBA" id="ARBA00023125"/>
    </source>
</evidence>
<dbReference type="SUPFAM" id="SSF51206">
    <property type="entry name" value="cAMP-binding domain-like"/>
    <property type="match status" value="1"/>
</dbReference>
<dbReference type="GO" id="GO:0003700">
    <property type="term" value="F:DNA-binding transcription factor activity"/>
    <property type="evidence" value="ECO:0007669"/>
    <property type="project" value="TreeGrafter"/>
</dbReference>
<keyword evidence="6" id="KW-1185">Reference proteome</keyword>
<dbReference type="EMBL" id="JACYFT010000002">
    <property type="protein sequence ID" value="MBD8050473.1"/>
    <property type="molecule type" value="Genomic_DNA"/>
</dbReference>
<name>A0A927FI51_9BURK</name>
<dbReference type="InterPro" id="IPR018490">
    <property type="entry name" value="cNMP-bd_dom_sf"/>
</dbReference>
<protein>
    <submittedName>
        <fullName evidence="5">Crp/Fnr family transcriptional regulator</fullName>
    </submittedName>
</protein>